<feature type="transmembrane region" description="Helical" evidence="1">
    <location>
        <begin position="113"/>
        <end position="132"/>
    </location>
</feature>
<gene>
    <name evidence="2" type="ORF">BDW59DRAFT_140852</name>
</gene>
<proteinExistence type="predicted"/>
<evidence type="ECO:0000313" key="3">
    <source>
        <dbReference type="Proteomes" id="UP001610335"/>
    </source>
</evidence>
<organism evidence="2 3">
    <name type="scientific">Aspergillus cavernicola</name>
    <dbReference type="NCBI Taxonomy" id="176166"/>
    <lineage>
        <taxon>Eukaryota</taxon>
        <taxon>Fungi</taxon>
        <taxon>Dikarya</taxon>
        <taxon>Ascomycota</taxon>
        <taxon>Pezizomycotina</taxon>
        <taxon>Eurotiomycetes</taxon>
        <taxon>Eurotiomycetidae</taxon>
        <taxon>Eurotiales</taxon>
        <taxon>Aspergillaceae</taxon>
        <taxon>Aspergillus</taxon>
        <taxon>Aspergillus subgen. Nidulantes</taxon>
    </lineage>
</organism>
<keyword evidence="1" id="KW-0812">Transmembrane</keyword>
<sequence>MADYTSSGPSFPPHVITPTFWALVALILFHTFTSIILKCTWNSCTYWLHPHLTTATRKTAATAIYTAILAVELIEGFYILKTDQAFWAMVAGGAPAGVPCKENLSQWMDWLDGAVASGIPIGVTLVLGVLVLGSQGIAIRELVGFKIPAGREESKAVVQEKKQ</sequence>
<dbReference type="EMBL" id="JBFXLS010000011">
    <property type="protein sequence ID" value="KAL2830802.1"/>
    <property type="molecule type" value="Genomic_DNA"/>
</dbReference>
<name>A0ABR4IVA1_9EURO</name>
<reference evidence="2 3" key="1">
    <citation type="submission" date="2024-07" db="EMBL/GenBank/DDBJ databases">
        <title>Section-level genome sequencing and comparative genomics of Aspergillus sections Usti and Cavernicolus.</title>
        <authorList>
            <consortium name="Lawrence Berkeley National Laboratory"/>
            <person name="Nybo J.L."/>
            <person name="Vesth T.C."/>
            <person name="Theobald S."/>
            <person name="Frisvad J.C."/>
            <person name="Larsen T.O."/>
            <person name="Kjaerboelling I."/>
            <person name="Rothschild-Mancinelli K."/>
            <person name="Lyhne E.K."/>
            <person name="Kogle M.E."/>
            <person name="Barry K."/>
            <person name="Clum A."/>
            <person name="Na H."/>
            <person name="Ledsgaard L."/>
            <person name="Lin J."/>
            <person name="Lipzen A."/>
            <person name="Kuo A."/>
            <person name="Riley R."/>
            <person name="Mondo S."/>
            <person name="LaButti K."/>
            <person name="Haridas S."/>
            <person name="Pangalinan J."/>
            <person name="Salamov A.A."/>
            <person name="Simmons B.A."/>
            <person name="Magnuson J.K."/>
            <person name="Chen J."/>
            <person name="Drula E."/>
            <person name="Henrissat B."/>
            <person name="Wiebenga A."/>
            <person name="Lubbers R.J."/>
            <person name="Gomes A.C."/>
            <person name="Makela M.R."/>
            <person name="Stajich J."/>
            <person name="Grigoriev I.V."/>
            <person name="Mortensen U.H."/>
            <person name="De vries R.P."/>
            <person name="Baker S.E."/>
            <person name="Andersen M.R."/>
        </authorList>
    </citation>
    <scope>NUCLEOTIDE SEQUENCE [LARGE SCALE GENOMIC DNA]</scope>
    <source>
        <strain evidence="2 3">CBS 600.67</strain>
    </source>
</reference>
<keyword evidence="1" id="KW-1133">Transmembrane helix</keyword>
<protein>
    <submittedName>
        <fullName evidence="2">Uncharacterized protein</fullName>
    </submittedName>
</protein>
<feature type="transmembrane region" description="Helical" evidence="1">
    <location>
        <begin position="20"/>
        <end position="41"/>
    </location>
</feature>
<evidence type="ECO:0000256" key="1">
    <source>
        <dbReference type="SAM" id="Phobius"/>
    </source>
</evidence>
<evidence type="ECO:0000313" key="2">
    <source>
        <dbReference type="EMBL" id="KAL2830802.1"/>
    </source>
</evidence>
<accession>A0ABR4IVA1</accession>
<feature type="transmembrane region" description="Helical" evidence="1">
    <location>
        <begin position="62"/>
        <end position="80"/>
    </location>
</feature>
<comment type="caution">
    <text evidence="2">The sequence shown here is derived from an EMBL/GenBank/DDBJ whole genome shotgun (WGS) entry which is preliminary data.</text>
</comment>
<keyword evidence="3" id="KW-1185">Reference proteome</keyword>
<dbReference type="Proteomes" id="UP001610335">
    <property type="component" value="Unassembled WGS sequence"/>
</dbReference>
<keyword evidence="1" id="KW-0472">Membrane</keyword>